<dbReference type="Proteomes" id="UP000054248">
    <property type="component" value="Unassembled WGS sequence"/>
</dbReference>
<reference evidence="3" key="2">
    <citation type="submission" date="2015-01" db="EMBL/GenBank/DDBJ databases">
        <title>Evolutionary Origins and Diversification of the Mycorrhizal Mutualists.</title>
        <authorList>
            <consortium name="DOE Joint Genome Institute"/>
            <consortium name="Mycorrhizal Genomics Consortium"/>
            <person name="Kohler A."/>
            <person name="Kuo A."/>
            <person name="Nagy L.G."/>
            <person name="Floudas D."/>
            <person name="Copeland A."/>
            <person name="Barry K.W."/>
            <person name="Cichocki N."/>
            <person name="Veneault-Fourrey C."/>
            <person name="LaButti K."/>
            <person name="Lindquist E.A."/>
            <person name="Lipzen A."/>
            <person name="Lundell T."/>
            <person name="Morin E."/>
            <person name="Murat C."/>
            <person name="Riley R."/>
            <person name="Ohm R."/>
            <person name="Sun H."/>
            <person name="Tunlid A."/>
            <person name="Henrissat B."/>
            <person name="Grigoriev I.V."/>
            <person name="Hibbett D.S."/>
            <person name="Martin F."/>
        </authorList>
    </citation>
    <scope>NUCLEOTIDE SEQUENCE [LARGE SCALE GENOMIC DNA]</scope>
    <source>
        <strain evidence="3">MUT 4182</strain>
    </source>
</reference>
<gene>
    <name evidence="2" type="ORF">M407DRAFT_231013</name>
</gene>
<evidence type="ECO:0000313" key="3">
    <source>
        <dbReference type="Proteomes" id="UP000054248"/>
    </source>
</evidence>
<protein>
    <submittedName>
        <fullName evidence="2">Uncharacterized protein</fullName>
    </submittedName>
</protein>
<sequence length="174" mass="19286">MACAIHRPRSFFDKLVEKPPDMLARKPYRQRSGWLGVDPRGKNGLKELKELEELSERNLGADGIGTIEVGTGGEVLSLTGENTAFWPGQDSIGWRPSPWHGSSKKIQVLVEVPVHQKRKFGSENVETRSSPSGERIKHTNGHERQVEGEPLPKVARAGPGVLVERPNRVEKLKG</sequence>
<proteinExistence type="predicted"/>
<organism evidence="2 3">
    <name type="scientific">Tulasnella calospora MUT 4182</name>
    <dbReference type="NCBI Taxonomy" id="1051891"/>
    <lineage>
        <taxon>Eukaryota</taxon>
        <taxon>Fungi</taxon>
        <taxon>Dikarya</taxon>
        <taxon>Basidiomycota</taxon>
        <taxon>Agaricomycotina</taxon>
        <taxon>Agaricomycetes</taxon>
        <taxon>Cantharellales</taxon>
        <taxon>Tulasnellaceae</taxon>
        <taxon>Tulasnella</taxon>
    </lineage>
</organism>
<keyword evidence="3" id="KW-1185">Reference proteome</keyword>
<dbReference type="AlphaFoldDB" id="A0A0C3Q1X9"/>
<reference evidence="2 3" key="1">
    <citation type="submission" date="2014-04" db="EMBL/GenBank/DDBJ databases">
        <authorList>
            <consortium name="DOE Joint Genome Institute"/>
            <person name="Kuo A."/>
            <person name="Girlanda M."/>
            <person name="Perotto S."/>
            <person name="Kohler A."/>
            <person name="Nagy L.G."/>
            <person name="Floudas D."/>
            <person name="Copeland A."/>
            <person name="Barry K.W."/>
            <person name="Cichocki N."/>
            <person name="Veneault-Fourrey C."/>
            <person name="LaButti K."/>
            <person name="Lindquist E.A."/>
            <person name="Lipzen A."/>
            <person name="Lundell T."/>
            <person name="Morin E."/>
            <person name="Murat C."/>
            <person name="Sun H."/>
            <person name="Tunlid A."/>
            <person name="Henrissat B."/>
            <person name="Grigoriev I.V."/>
            <person name="Hibbett D.S."/>
            <person name="Martin F."/>
            <person name="Nordberg H.P."/>
            <person name="Cantor M.N."/>
            <person name="Hua S.X."/>
        </authorList>
    </citation>
    <scope>NUCLEOTIDE SEQUENCE [LARGE SCALE GENOMIC DNA]</scope>
    <source>
        <strain evidence="2 3">MUT 4182</strain>
    </source>
</reference>
<accession>A0A0C3Q1X9</accession>
<dbReference type="EMBL" id="KN823502">
    <property type="protein sequence ID" value="KIO16691.1"/>
    <property type="molecule type" value="Genomic_DNA"/>
</dbReference>
<feature type="compositionally biased region" description="Basic and acidic residues" evidence="1">
    <location>
        <begin position="165"/>
        <end position="174"/>
    </location>
</feature>
<name>A0A0C3Q1X9_9AGAM</name>
<feature type="region of interest" description="Disordered" evidence="1">
    <location>
        <begin position="120"/>
        <end position="174"/>
    </location>
</feature>
<evidence type="ECO:0000256" key="1">
    <source>
        <dbReference type="SAM" id="MobiDB-lite"/>
    </source>
</evidence>
<dbReference type="HOGENOM" id="CLU_1541239_0_0_1"/>
<feature type="compositionally biased region" description="Basic and acidic residues" evidence="1">
    <location>
        <begin position="134"/>
        <end position="147"/>
    </location>
</feature>
<evidence type="ECO:0000313" key="2">
    <source>
        <dbReference type="EMBL" id="KIO16691.1"/>
    </source>
</evidence>